<keyword evidence="1" id="KW-0812">Transmembrane</keyword>
<sequence length="87" mass="9155">MRGISGLLQIIGLVVVLVAGYWFYYVNWGTSSNDRIAATIAPMLPTPFRDWGCGKLAGRLGATEAPTFCSPVANSAPAPTPESGGRL</sequence>
<feature type="transmembrane region" description="Helical" evidence="1">
    <location>
        <begin position="6"/>
        <end position="26"/>
    </location>
</feature>
<keyword evidence="3" id="KW-1185">Reference proteome</keyword>
<reference evidence="2 3" key="1">
    <citation type="submission" date="2019-02" db="EMBL/GenBank/DDBJ databases">
        <title>Hansschlegelia quercus sp. nov., a novel methylotrophic bacterium from buds of oak (Quercus robur L.).</title>
        <authorList>
            <person name="Agafonova N.V."/>
            <person name="Kaparullina E.N."/>
            <person name="Grouzdev D.S."/>
            <person name="Doronina N.V."/>
        </authorList>
    </citation>
    <scope>NUCLEOTIDE SEQUENCE [LARGE SCALE GENOMIC DNA]</scope>
    <source>
        <strain evidence="2 3">Dub</strain>
    </source>
</reference>
<evidence type="ECO:0000313" key="2">
    <source>
        <dbReference type="EMBL" id="TBN54215.1"/>
    </source>
</evidence>
<name>A0A4Q9GM67_9HYPH</name>
<comment type="caution">
    <text evidence="2">The sequence shown here is derived from an EMBL/GenBank/DDBJ whole genome shotgun (WGS) entry which is preliminary data.</text>
</comment>
<evidence type="ECO:0000313" key="3">
    <source>
        <dbReference type="Proteomes" id="UP000291613"/>
    </source>
</evidence>
<evidence type="ECO:0000256" key="1">
    <source>
        <dbReference type="SAM" id="Phobius"/>
    </source>
</evidence>
<dbReference type="EMBL" id="SIUB01000002">
    <property type="protein sequence ID" value="TBN54215.1"/>
    <property type="molecule type" value="Genomic_DNA"/>
</dbReference>
<dbReference type="Proteomes" id="UP000291613">
    <property type="component" value="Unassembled WGS sequence"/>
</dbReference>
<dbReference type="RefSeq" id="WP_131001808.1">
    <property type="nucleotide sequence ID" value="NZ_JBHSZR010000005.1"/>
</dbReference>
<keyword evidence="1" id="KW-0472">Membrane</keyword>
<protein>
    <submittedName>
        <fullName evidence="2">Uncharacterized protein</fullName>
    </submittedName>
</protein>
<accession>A0A4Q9GM67</accession>
<dbReference type="AlphaFoldDB" id="A0A4Q9GM67"/>
<keyword evidence="1" id="KW-1133">Transmembrane helix</keyword>
<gene>
    <name evidence="2" type="ORF">EYR15_05030</name>
</gene>
<organism evidence="2 3">
    <name type="scientific">Hansschlegelia quercus</name>
    <dbReference type="NCBI Taxonomy" id="2528245"/>
    <lineage>
        <taxon>Bacteria</taxon>
        <taxon>Pseudomonadati</taxon>
        <taxon>Pseudomonadota</taxon>
        <taxon>Alphaproteobacteria</taxon>
        <taxon>Hyphomicrobiales</taxon>
        <taxon>Methylopilaceae</taxon>
        <taxon>Hansschlegelia</taxon>
    </lineage>
</organism>
<proteinExistence type="predicted"/>
<dbReference type="OrthoDB" id="8478544at2"/>